<protein>
    <submittedName>
        <fullName evidence="2">Uncharacterized protein</fullName>
    </submittedName>
</protein>
<evidence type="ECO:0000313" key="3">
    <source>
        <dbReference type="Proteomes" id="UP000193411"/>
    </source>
</evidence>
<feature type="region of interest" description="Disordered" evidence="1">
    <location>
        <begin position="146"/>
        <end position="210"/>
    </location>
</feature>
<evidence type="ECO:0000256" key="1">
    <source>
        <dbReference type="SAM" id="MobiDB-lite"/>
    </source>
</evidence>
<feature type="compositionally biased region" description="Acidic residues" evidence="1">
    <location>
        <begin position="164"/>
        <end position="210"/>
    </location>
</feature>
<dbReference type="EMBL" id="MCFL01000016">
    <property type="protein sequence ID" value="ORZ36635.1"/>
    <property type="molecule type" value="Genomic_DNA"/>
</dbReference>
<gene>
    <name evidence="2" type="ORF">BCR44DRAFT_38522</name>
</gene>
<sequence>MFDFDEDDEKGPTPTPSTSDLWKYVCMNGGKATNSAGRTVTFLASIDSRSDIVDLLRAWKGSPLFLERLLHIRGHRNEKPLLKLPLDLDTACQAGAGVAVLDWMYSLRNVPGRCKWSSNGYHHLKDNKFSVSLKWWDEMELPKGPRPDVHTSDFESDSEHDYESHDDDFSGTEDDYEEDFFSDDYDYDYGSEDEGSEDEGAGSDDSDGND</sequence>
<dbReference type="AlphaFoldDB" id="A0A1Y2HPV0"/>
<dbReference type="Proteomes" id="UP000193411">
    <property type="component" value="Unassembled WGS sequence"/>
</dbReference>
<feature type="compositionally biased region" description="Basic and acidic residues" evidence="1">
    <location>
        <begin position="146"/>
        <end position="163"/>
    </location>
</feature>
<proteinExistence type="predicted"/>
<accession>A0A1Y2HPV0</accession>
<feature type="non-terminal residue" evidence="2">
    <location>
        <position position="210"/>
    </location>
</feature>
<reference evidence="2 3" key="1">
    <citation type="submission" date="2016-07" db="EMBL/GenBank/DDBJ databases">
        <title>Pervasive Adenine N6-methylation of Active Genes in Fungi.</title>
        <authorList>
            <consortium name="DOE Joint Genome Institute"/>
            <person name="Mondo S.J."/>
            <person name="Dannebaum R.O."/>
            <person name="Kuo R.C."/>
            <person name="Labutti K."/>
            <person name="Haridas S."/>
            <person name="Kuo A."/>
            <person name="Salamov A."/>
            <person name="Ahrendt S.R."/>
            <person name="Lipzen A."/>
            <person name="Sullivan W."/>
            <person name="Andreopoulos W.B."/>
            <person name="Clum A."/>
            <person name="Lindquist E."/>
            <person name="Daum C."/>
            <person name="Ramamoorthy G.K."/>
            <person name="Gryganskyi A."/>
            <person name="Culley D."/>
            <person name="Magnuson J.K."/>
            <person name="James T.Y."/>
            <person name="O'Malley M.A."/>
            <person name="Stajich J.E."/>
            <person name="Spatafora J.W."/>
            <person name="Visel A."/>
            <person name="Grigoriev I.V."/>
        </authorList>
    </citation>
    <scope>NUCLEOTIDE SEQUENCE [LARGE SCALE GENOMIC DNA]</scope>
    <source>
        <strain evidence="2 3">PL171</strain>
    </source>
</reference>
<name>A0A1Y2HPV0_9FUNG</name>
<keyword evidence="3" id="KW-1185">Reference proteome</keyword>
<evidence type="ECO:0000313" key="2">
    <source>
        <dbReference type="EMBL" id="ORZ36635.1"/>
    </source>
</evidence>
<organism evidence="2 3">
    <name type="scientific">Catenaria anguillulae PL171</name>
    <dbReference type="NCBI Taxonomy" id="765915"/>
    <lineage>
        <taxon>Eukaryota</taxon>
        <taxon>Fungi</taxon>
        <taxon>Fungi incertae sedis</taxon>
        <taxon>Blastocladiomycota</taxon>
        <taxon>Blastocladiomycetes</taxon>
        <taxon>Blastocladiales</taxon>
        <taxon>Catenariaceae</taxon>
        <taxon>Catenaria</taxon>
    </lineage>
</organism>
<comment type="caution">
    <text evidence="2">The sequence shown here is derived from an EMBL/GenBank/DDBJ whole genome shotgun (WGS) entry which is preliminary data.</text>
</comment>